<gene>
    <name evidence="1" type="ORF">IPV26_12140</name>
</gene>
<protein>
    <submittedName>
        <fullName evidence="1">Uncharacterized protein</fullName>
    </submittedName>
</protein>
<dbReference type="Proteomes" id="UP000718278">
    <property type="component" value="Unassembled WGS sequence"/>
</dbReference>
<evidence type="ECO:0000313" key="1">
    <source>
        <dbReference type="EMBL" id="MBO1040413.1"/>
    </source>
</evidence>
<reference evidence="1 2" key="1">
    <citation type="submission" date="2020-10" db="EMBL/GenBank/DDBJ databases">
        <title>Genomic characterization of underground lake bacteria from Wind Cave National Park: Insight into the archetypical LuxI/LuxR and identification of LuxR solos.</title>
        <authorList>
            <person name="Wengert P.C."/>
            <person name="Savka M.A."/>
        </authorList>
    </citation>
    <scope>NUCLEOTIDE SEQUENCE [LARGE SCALE GENOMIC DNA]</scope>
    <source>
        <strain evidence="1 2">SD316</strain>
    </source>
</reference>
<organism evidence="1 2">
    <name type="scientific">Brucella pituitosa</name>
    <dbReference type="NCBI Taxonomy" id="571256"/>
    <lineage>
        <taxon>Bacteria</taxon>
        <taxon>Pseudomonadati</taxon>
        <taxon>Pseudomonadota</taxon>
        <taxon>Alphaproteobacteria</taxon>
        <taxon>Hyphomicrobiales</taxon>
        <taxon>Brucellaceae</taxon>
        <taxon>Brucella/Ochrobactrum group</taxon>
        <taxon>Brucella</taxon>
    </lineage>
</organism>
<accession>A0ABS3K2Y6</accession>
<sequence length="142" mass="13410">MSYITKNYSTDGGDTLVIGGTLKVEAGATVEGLEGGGGSTAWADITGKPAVIAAGADQAAARTAIGAGTSSLVIGTTASTAMAGNTALLAIGTTATTAKAGNAVQTATQTTATAIAPGTATNVQAILAELATRIAALEAAAG</sequence>
<keyword evidence="2" id="KW-1185">Reference proteome</keyword>
<name>A0ABS3K2Y6_9HYPH</name>
<dbReference type="RefSeq" id="WP_207488877.1">
    <property type="nucleotide sequence ID" value="NZ_JADIJS010000002.1"/>
</dbReference>
<comment type="caution">
    <text evidence="1">The sequence shown here is derived from an EMBL/GenBank/DDBJ whole genome shotgun (WGS) entry which is preliminary data.</text>
</comment>
<proteinExistence type="predicted"/>
<evidence type="ECO:0000313" key="2">
    <source>
        <dbReference type="Proteomes" id="UP000718278"/>
    </source>
</evidence>
<dbReference type="EMBL" id="JADIJS010000002">
    <property type="protein sequence ID" value="MBO1040413.1"/>
    <property type="molecule type" value="Genomic_DNA"/>
</dbReference>